<dbReference type="Proteomes" id="UP000439914">
    <property type="component" value="Unassembled WGS sequence"/>
</dbReference>
<dbReference type="NCBIfam" id="NF003936">
    <property type="entry name" value="PRK05445.1"/>
    <property type="match status" value="1"/>
</dbReference>
<dbReference type="Gene3D" id="1.10.287.680">
    <property type="entry name" value="Helix hairpin bin"/>
    <property type="match status" value="1"/>
</dbReference>
<comment type="caution">
    <text evidence="2">The sequence shown here is derived from an EMBL/GenBank/DDBJ whole genome shotgun (WGS) entry which is preliminary data.</text>
</comment>
<evidence type="ECO:0000313" key="3">
    <source>
        <dbReference type="Proteomes" id="UP000439914"/>
    </source>
</evidence>
<organism evidence="2 3">
    <name type="scientific">Qipengyuania citrea</name>
    <dbReference type="NCBI Taxonomy" id="225971"/>
    <lineage>
        <taxon>Bacteria</taxon>
        <taxon>Pseudomonadati</taxon>
        <taxon>Pseudomonadota</taxon>
        <taxon>Alphaproteobacteria</taxon>
        <taxon>Sphingomonadales</taxon>
        <taxon>Erythrobacteraceae</taxon>
        <taxon>Qipengyuania</taxon>
    </lineage>
</organism>
<dbReference type="InterPro" id="IPR023145">
    <property type="entry name" value="YfbU_helix-hairpin_sf"/>
</dbReference>
<dbReference type="GeneID" id="93687437"/>
<keyword evidence="4" id="KW-1185">Reference proteome</keyword>
<gene>
    <name evidence="2" type="ORF">GRI55_12570</name>
    <name evidence="1" type="ORF">QOZ97_002615</name>
</gene>
<dbReference type="InterPro" id="IPR023146">
    <property type="entry name" value="YfbU_alpha-helical_sf"/>
</dbReference>
<dbReference type="AlphaFoldDB" id="A0A6I4UBN7"/>
<dbReference type="Pfam" id="PF03887">
    <property type="entry name" value="YfbU"/>
    <property type="match status" value="1"/>
</dbReference>
<name>A0A6I4UBN7_9SPHN</name>
<dbReference type="InterPro" id="IPR005587">
    <property type="entry name" value="UPF0304_YfbU"/>
</dbReference>
<reference evidence="2 3" key="1">
    <citation type="submission" date="2019-12" db="EMBL/GenBank/DDBJ databases">
        <title>Genomic-based taxomic classification of the family Erythrobacteraceae.</title>
        <authorList>
            <person name="Xu L."/>
        </authorList>
    </citation>
    <scope>NUCLEOTIDE SEQUENCE [LARGE SCALE GENOMIC DNA]</scope>
    <source>
        <strain evidence="2 3">CGMCC 1.8703</strain>
    </source>
</reference>
<dbReference type="EMBL" id="WTYG01000004">
    <property type="protein sequence ID" value="MXP36591.1"/>
    <property type="molecule type" value="Genomic_DNA"/>
</dbReference>
<dbReference type="SUPFAM" id="SSF116960">
    <property type="entry name" value="YfbU-like"/>
    <property type="match status" value="1"/>
</dbReference>
<reference evidence="1 4" key="2">
    <citation type="submission" date="2023-07" db="EMBL/GenBank/DDBJ databases">
        <title>Genomic Encyclopedia of Type Strains, Phase IV (KMG-IV): sequencing the most valuable type-strain genomes for metagenomic binning, comparative biology and taxonomic classification.</title>
        <authorList>
            <person name="Goeker M."/>
        </authorList>
    </citation>
    <scope>NUCLEOTIDE SEQUENCE [LARGE SCALE GENOMIC DNA]</scope>
    <source>
        <strain evidence="1 4">DSM 14432</strain>
    </source>
</reference>
<dbReference type="Proteomes" id="UP001238601">
    <property type="component" value="Unassembled WGS sequence"/>
</dbReference>
<evidence type="ECO:0000313" key="4">
    <source>
        <dbReference type="Proteomes" id="UP001238601"/>
    </source>
</evidence>
<evidence type="ECO:0000313" key="2">
    <source>
        <dbReference type="EMBL" id="MXP36591.1"/>
    </source>
</evidence>
<proteinExistence type="predicted"/>
<dbReference type="RefSeq" id="WP_160767404.1">
    <property type="nucleotide sequence ID" value="NZ_JAINWE010000008.1"/>
</dbReference>
<dbReference type="EMBL" id="JAUSWK010000003">
    <property type="protein sequence ID" value="MDQ0567068.1"/>
    <property type="molecule type" value="Genomic_DNA"/>
</dbReference>
<sequence length="167" mass="20204">MELTKKERLSFVYQLRILEKLYPEDADHYAKNRTALEEGYTYHYDWMVEHLYDELSEEQCREVIDILDMFSEIAWGIEKLDEGDKLREHHMARFPGFDGNNETHLMAYVRYFVVDLDRFSILKHDEYPYFNSHCPMLDTYREMLARWRGLERQHNLGREQIAALLGD</sequence>
<accession>A0A6I4UBN7</accession>
<dbReference type="Gene3D" id="1.10.3190.10">
    <property type="entry name" value="yfbu gene product, domain 2"/>
    <property type="match status" value="1"/>
</dbReference>
<evidence type="ECO:0000313" key="1">
    <source>
        <dbReference type="EMBL" id="MDQ0567068.1"/>
    </source>
</evidence>
<protein>
    <submittedName>
        <fullName evidence="1">Uncharacterized protein YfbU (UPF0304 family)</fullName>
    </submittedName>
    <submittedName>
        <fullName evidence="2">YfbU family protein</fullName>
    </submittedName>
</protein>